<comment type="caution">
    <text evidence="4">The sequence shown here is derived from an EMBL/GenBank/DDBJ whole genome shotgun (WGS) entry which is preliminary data.</text>
</comment>
<dbReference type="InterPro" id="IPR001792">
    <property type="entry name" value="Acylphosphatase-like_dom"/>
</dbReference>
<evidence type="ECO:0000256" key="1">
    <source>
        <dbReference type="PROSITE-ProRule" id="PRU00520"/>
    </source>
</evidence>
<reference evidence="4" key="1">
    <citation type="submission" date="2023-01" db="EMBL/GenBank/DDBJ databases">
        <title>The growth and conidiation of Purpureocillium lavendulum are regulated by nitrogen source and histone H3K14 acetylation.</title>
        <authorList>
            <person name="Tang P."/>
            <person name="Han J."/>
            <person name="Zhang C."/>
            <person name="Tang P."/>
            <person name="Qi F."/>
            <person name="Zhang K."/>
            <person name="Liang L."/>
        </authorList>
    </citation>
    <scope>NUCLEOTIDE SEQUENCE</scope>
    <source>
        <strain evidence="4">YMF1.00683</strain>
    </source>
</reference>
<evidence type="ECO:0000313" key="4">
    <source>
        <dbReference type="EMBL" id="KAJ6446091.1"/>
    </source>
</evidence>
<feature type="active site" evidence="1">
    <location>
        <position position="42"/>
    </location>
</feature>
<keyword evidence="1" id="KW-0378">Hydrolase</keyword>
<dbReference type="Gene3D" id="3.30.70.100">
    <property type="match status" value="1"/>
</dbReference>
<name>A0AB34G5M1_9HYPO</name>
<dbReference type="Pfam" id="PF00708">
    <property type="entry name" value="Acylphosphatase"/>
    <property type="match status" value="1"/>
</dbReference>
<gene>
    <name evidence="4" type="primary">acyP</name>
    <name evidence="4" type="ORF">O9K51_00858</name>
</gene>
<dbReference type="AlphaFoldDB" id="A0AB34G5M1"/>
<feature type="domain" description="Acylphosphatase-like" evidence="3">
    <location>
        <begin position="4"/>
        <end position="114"/>
    </location>
</feature>
<dbReference type="PANTHER" id="PTHR47268">
    <property type="entry name" value="ACYLPHOSPHATASE"/>
    <property type="match status" value="1"/>
</dbReference>
<dbReference type="Proteomes" id="UP001163105">
    <property type="component" value="Unassembled WGS sequence"/>
</dbReference>
<comment type="similarity">
    <text evidence="2">Belongs to the acylphosphatase family.</text>
</comment>
<sequence>MPKRFYFVAHGGVVQGVGFRSDDACARVRKRDQADGTGAASRYFTRAKAREYGVTGWCRNTDDNKVEGEAQGEDEALQKFFKDVDDGPRHARVVQLTKEDRLVVDGEESFSVRH</sequence>
<comment type="catalytic activity">
    <reaction evidence="1">
        <text>an acyl phosphate + H2O = a carboxylate + phosphate + H(+)</text>
        <dbReference type="Rhea" id="RHEA:14965"/>
        <dbReference type="ChEBI" id="CHEBI:15377"/>
        <dbReference type="ChEBI" id="CHEBI:15378"/>
        <dbReference type="ChEBI" id="CHEBI:29067"/>
        <dbReference type="ChEBI" id="CHEBI:43474"/>
        <dbReference type="ChEBI" id="CHEBI:59918"/>
        <dbReference type="EC" id="3.6.1.7"/>
    </reaction>
</comment>
<dbReference type="SUPFAM" id="SSF54975">
    <property type="entry name" value="Acylphosphatase/BLUF domain-like"/>
    <property type="match status" value="1"/>
</dbReference>
<proteinExistence type="inferred from homology"/>
<dbReference type="GO" id="GO:0003998">
    <property type="term" value="F:acylphosphatase activity"/>
    <property type="evidence" value="ECO:0007669"/>
    <property type="project" value="UniProtKB-EC"/>
</dbReference>
<dbReference type="InterPro" id="IPR036046">
    <property type="entry name" value="Acylphosphatase-like_dom_sf"/>
</dbReference>
<accession>A0AB34G5M1</accession>
<dbReference type="PANTHER" id="PTHR47268:SF4">
    <property type="entry name" value="ACYLPHOSPHATASE"/>
    <property type="match status" value="1"/>
</dbReference>
<dbReference type="EC" id="3.6.1.7" evidence="1"/>
<organism evidence="4 5">
    <name type="scientific">Purpureocillium lavendulum</name>
    <dbReference type="NCBI Taxonomy" id="1247861"/>
    <lineage>
        <taxon>Eukaryota</taxon>
        <taxon>Fungi</taxon>
        <taxon>Dikarya</taxon>
        <taxon>Ascomycota</taxon>
        <taxon>Pezizomycotina</taxon>
        <taxon>Sordariomycetes</taxon>
        <taxon>Hypocreomycetidae</taxon>
        <taxon>Hypocreales</taxon>
        <taxon>Ophiocordycipitaceae</taxon>
        <taxon>Purpureocillium</taxon>
    </lineage>
</organism>
<feature type="active site" evidence="1">
    <location>
        <position position="60"/>
    </location>
</feature>
<evidence type="ECO:0000313" key="5">
    <source>
        <dbReference type="Proteomes" id="UP001163105"/>
    </source>
</evidence>
<keyword evidence="5" id="KW-1185">Reference proteome</keyword>
<dbReference type="PROSITE" id="PS51160">
    <property type="entry name" value="ACYLPHOSPHATASE_3"/>
    <property type="match status" value="1"/>
</dbReference>
<evidence type="ECO:0000259" key="3">
    <source>
        <dbReference type="PROSITE" id="PS51160"/>
    </source>
</evidence>
<evidence type="ECO:0000256" key="2">
    <source>
        <dbReference type="RuleBase" id="RU004168"/>
    </source>
</evidence>
<dbReference type="EMBL" id="JAQHRD010000001">
    <property type="protein sequence ID" value="KAJ6446091.1"/>
    <property type="molecule type" value="Genomic_DNA"/>
</dbReference>
<dbReference type="InterPro" id="IPR020456">
    <property type="entry name" value="Acylphosphatase"/>
</dbReference>
<protein>
    <recommendedName>
        <fullName evidence="1">acylphosphatase</fullName>
        <ecNumber evidence="1">3.6.1.7</ecNumber>
    </recommendedName>
</protein>